<gene>
    <name evidence="2" type="ORF">F9B16_09940</name>
</gene>
<evidence type="ECO:0008006" key="4">
    <source>
        <dbReference type="Google" id="ProtNLM"/>
    </source>
</evidence>
<sequence>MSPSGDRLRRMAELAAHDGGRAAAGAMAREGRNAIREALNRRSHRRGTPTPAAPGQPPARISGALMTHIVVVPAVNEGSYRWVATAGSDGILPYDRIQNLGGVAGRGHRTTLPPRPYIVPPVRDLRASGRLSEVGAEAFRAVVHGR</sequence>
<comment type="caution">
    <text evidence="2">The sequence shown here is derived from an EMBL/GenBank/DDBJ whole genome shotgun (WGS) entry which is preliminary data.</text>
</comment>
<accession>A0A6L3W0J3</accession>
<dbReference type="Proteomes" id="UP000483004">
    <property type="component" value="Unassembled WGS sequence"/>
</dbReference>
<feature type="region of interest" description="Disordered" evidence="1">
    <location>
        <begin position="38"/>
        <end position="60"/>
    </location>
</feature>
<dbReference type="OrthoDB" id="3697905at2"/>
<evidence type="ECO:0000313" key="3">
    <source>
        <dbReference type="Proteomes" id="UP000483004"/>
    </source>
</evidence>
<organism evidence="2 3">
    <name type="scientific">Actinomadura montaniterrae</name>
    <dbReference type="NCBI Taxonomy" id="1803903"/>
    <lineage>
        <taxon>Bacteria</taxon>
        <taxon>Bacillati</taxon>
        <taxon>Actinomycetota</taxon>
        <taxon>Actinomycetes</taxon>
        <taxon>Streptosporangiales</taxon>
        <taxon>Thermomonosporaceae</taxon>
        <taxon>Actinomadura</taxon>
    </lineage>
</organism>
<name>A0A6L3W0J3_9ACTN</name>
<evidence type="ECO:0000256" key="1">
    <source>
        <dbReference type="SAM" id="MobiDB-lite"/>
    </source>
</evidence>
<dbReference type="RefSeq" id="WP_151539714.1">
    <property type="nucleotide sequence ID" value="NZ_WBMR01000019.1"/>
</dbReference>
<dbReference type="AlphaFoldDB" id="A0A6L3W0J3"/>
<reference evidence="2 3" key="1">
    <citation type="submission" date="2019-09" db="EMBL/GenBank/DDBJ databases">
        <title>Actinomadura physcomitrii sp. nov., a novel actinomycete isolated from moss [Physcomitrium sphaericum (Ludw) Fuernr].</title>
        <authorList>
            <person name="Liu C."/>
            <person name="Zhuang X."/>
        </authorList>
    </citation>
    <scope>NUCLEOTIDE SEQUENCE [LARGE SCALE GENOMIC DNA]</scope>
    <source>
        <strain evidence="2 3">CYP1-1B</strain>
    </source>
</reference>
<protein>
    <recommendedName>
        <fullName evidence="4">HK97 gp10 family phage protein</fullName>
    </recommendedName>
</protein>
<keyword evidence="3" id="KW-1185">Reference proteome</keyword>
<dbReference type="EMBL" id="WBMR01000019">
    <property type="protein sequence ID" value="KAB2384759.1"/>
    <property type="molecule type" value="Genomic_DNA"/>
</dbReference>
<evidence type="ECO:0000313" key="2">
    <source>
        <dbReference type="EMBL" id="KAB2384759.1"/>
    </source>
</evidence>
<proteinExistence type="predicted"/>